<evidence type="ECO:0000313" key="2">
    <source>
        <dbReference type="EnsemblPlants" id="Pp3c19_22570V3.1"/>
    </source>
</evidence>
<protein>
    <submittedName>
        <fullName evidence="1 2">Uncharacterized protein</fullName>
    </submittedName>
</protein>
<proteinExistence type="predicted"/>
<sequence length="231" mass="26111">MANWPWSVTSQAEQSYGTITEVKSALPVVSIQSTDPEVWLQIARRALQETSGVLVISDLEKELDWREACILGDMLLRSYMSARQHDPFDLHPGVDLEKGEAWSSSKLTVQELKFFHPHVDQGLFNVVVGARAAFRALFVQINAERFGGSPCVYDLTTGEENTLLGVVIPGYSMHAYEAKVPSPTHWVLHRDDTGRQTQLFRRRLRPDYVVAGAAIQQTLQTLQKREEVRFD</sequence>
<gene>
    <name evidence="2" type="primary">LOC112272754</name>
    <name evidence="1" type="ORF">PHYPA_024437</name>
</gene>
<dbReference type="EMBL" id="ABEU02000019">
    <property type="protein sequence ID" value="PNR34620.1"/>
    <property type="molecule type" value="Genomic_DNA"/>
</dbReference>
<reference evidence="1 3" key="1">
    <citation type="journal article" date="2008" name="Science">
        <title>The Physcomitrella genome reveals evolutionary insights into the conquest of land by plants.</title>
        <authorList>
            <person name="Rensing S."/>
            <person name="Lang D."/>
            <person name="Zimmer A."/>
            <person name="Terry A."/>
            <person name="Salamov A."/>
            <person name="Shapiro H."/>
            <person name="Nishiyama T."/>
            <person name="Perroud P.-F."/>
            <person name="Lindquist E."/>
            <person name="Kamisugi Y."/>
            <person name="Tanahashi T."/>
            <person name="Sakakibara K."/>
            <person name="Fujita T."/>
            <person name="Oishi K."/>
            <person name="Shin-I T."/>
            <person name="Kuroki Y."/>
            <person name="Toyoda A."/>
            <person name="Suzuki Y."/>
            <person name="Hashimoto A."/>
            <person name="Yamaguchi K."/>
            <person name="Sugano A."/>
            <person name="Kohara Y."/>
            <person name="Fujiyama A."/>
            <person name="Anterola A."/>
            <person name="Aoki S."/>
            <person name="Ashton N."/>
            <person name="Barbazuk W.B."/>
            <person name="Barker E."/>
            <person name="Bennetzen J."/>
            <person name="Bezanilla M."/>
            <person name="Blankenship R."/>
            <person name="Cho S.H."/>
            <person name="Dutcher S."/>
            <person name="Estelle M."/>
            <person name="Fawcett J.A."/>
            <person name="Gundlach H."/>
            <person name="Hanada K."/>
            <person name="Heyl A."/>
            <person name="Hicks K.A."/>
            <person name="Hugh J."/>
            <person name="Lohr M."/>
            <person name="Mayer K."/>
            <person name="Melkozernov A."/>
            <person name="Murata T."/>
            <person name="Nelson D."/>
            <person name="Pils B."/>
            <person name="Prigge M."/>
            <person name="Reiss B."/>
            <person name="Renner T."/>
            <person name="Rombauts S."/>
            <person name="Rushton P."/>
            <person name="Sanderfoot A."/>
            <person name="Schween G."/>
            <person name="Shiu S.-H."/>
            <person name="Stueber K."/>
            <person name="Theodoulou F.L."/>
            <person name="Tu H."/>
            <person name="Van de Peer Y."/>
            <person name="Verrier P.J."/>
            <person name="Waters E."/>
            <person name="Wood A."/>
            <person name="Yang L."/>
            <person name="Cove D."/>
            <person name="Cuming A."/>
            <person name="Hasebe M."/>
            <person name="Lucas S."/>
            <person name="Mishler D.B."/>
            <person name="Reski R."/>
            <person name="Grigoriev I."/>
            <person name="Quatrano R.S."/>
            <person name="Boore J.L."/>
        </authorList>
    </citation>
    <scope>NUCLEOTIDE SEQUENCE [LARGE SCALE GENOMIC DNA]</scope>
    <source>
        <strain evidence="2 3">cv. Gransden 2004</strain>
    </source>
</reference>
<evidence type="ECO:0000313" key="3">
    <source>
        <dbReference type="Proteomes" id="UP000006727"/>
    </source>
</evidence>
<reference evidence="1 3" key="2">
    <citation type="journal article" date="2018" name="Plant J.">
        <title>The Physcomitrella patens chromosome-scale assembly reveals moss genome structure and evolution.</title>
        <authorList>
            <person name="Lang D."/>
            <person name="Ullrich K.K."/>
            <person name="Murat F."/>
            <person name="Fuchs J."/>
            <person name="Jenkins J."/>
            <person name="Haas F.B."/>
            <person name="Piednoel M."/>
            <person name="Gundlach H."/>
            <person name="Van Bel M."/>
            <person name="Meyberg R."/>
            <person name="Vives C."/>
            <person name="Morata J."/>
            <person name="Symeonidi A."/>
            <person name="Hiss M."/>
            <person name="Muchero W."/>
            <person name="Kamisugi Y."/>
            <person name="Saleh O."/>
            <person name="Blanc G."/>
            <person name="Decker E.L."/>
            <person name="van Gessel N."/>
            <person name="Grimwood J."/>
            <person name="Hayes R.D."/>
            <person name="Graham S.W."/>
            <person name="Gunter L.E."/>
            <person name="McDaniel S.F."/>
            <person name="Hoernstein S.N.W."/>
            <person name="Larsson A."/>
            <person name="Li F.W."/>
            <person name="Perroud P.F."/>
            <person name="Phillips J."/>
            <person name="Ranjan P."/>
            <person name="Rokshar D.S."/>
            <person name="Rothfels C.J."/>
            <person name="Schneider L."/>
            <person name="Shu S."/>
            <person name="Stevenson D.W."/>
            <person name="Thummler F."/>
            <person name="Tillich M."/>
            <person name="Villarreal Aguilar J.C."/>
            <person name="Widiez T."/>
            <person name="Wong G.K."/>
            <person name="Wymore A."/>
            <person name="Zhang Y."/>
            <person name="Zimmer A.D."/>
            <person name="Quatrano R.S."/>
            <person name="Mayer K.F.X."/>
            <person name="Goodstein D."/>
            <person name="Casacuberta J.M."/>
            <person name="Vandepoele K."/>
            <person name="Reski R."/>
            <person name="Cuming A.C."/>
            <person name="Tuskan G.A."/>
            <person name="Maumus F."/>
            <person name="Salse J."/>
            <person name="Schmutz J."/>
            <person name="Rensing S.A."/>
        </authorList>
    </citation>
    <scope>NUCLEOTIDE SEQUENCE [LARGE SCALE GENOMIC DNA]</scope>
    <source>
        <strain evidence="2 3">cv. Gransden 2004</strain>
    </source>
</reference>
<accession>A0A2K1IZC2</accession>
<dbReference type="Gramene" id="Pp3c19_22570V3.2">
    <property type="protein sequence ID" value="Pp3c19_22570V3.2"/>
    <property type="gene ID" value="Pp3c19_22570"/>
</dbReference>
<dbReference type="Gramene" id="Pp3c19_22570V3.1">
    <property type="protein sequence ID" value="Pp3c19_22570V3.1"/>
    <property type="gene ID" value="Pp3c19_22570"/>
</dbReference>
<dbReference type="OrthoDB" id="1924375at2759"/>
<keyword evidence="3" id="KW-1185">Reference proteome</keyword>
<dbReference type="EnsemblPlants" id="Pp3c19_22570V3.1">
    <property type="protein sequence ID" value="Pp3c19_22570V3.1"/>
    <property type="gene ID" value="Pp3c19_22570"/>
</dbReference>
<dbReference type="EnsemblPlants" id="Pp3c19_22570V3.2">
    <property type="protein sequence ID" value="Pp3c19_22570V3.2"/>
    <property type="gene ID" value="Pp3c19_22570"/>
</dbReference>
<reference evidence="2" key="3">
    <citation type="submission" date="2020-12" db="UniProtKB">
        <authorList>
            <consortium name="EnsemblPlants"/>
        </authorList>
    </citation>
    <scope>IDENTIFICATION</scope>
</reference>
<dbReference type="AlphaFoldDB" id="A0A2K1IZC2"/>
<name>A0A2K1IZC2_PHYPA</name>
<dbReference type="OMA" id="LDWREAC"/>
<organism evidence="1">
    <name type="scientific">Physcomitrium patens</name>
    <name type="common">Spreading-leaved earth moss</name>
    <name type="synonym">Physcomitrella patens</name>
    <dbReference type="NCBI Taxonomy" id="3218"/>
    <lineage>
        <taxon>Eukaryota</taxon>
        <taxon>Viridiplantae</taxon>
        <taxon>Streptophyta</taxon>
        <taxon>Embryophyta</taxon>
        <taxon>Bryophyta</taxon>
        <taxon>Bryophytina</taxon>
        <taxon>Bryopsida</taxon>
        <taxon>Funariidae</taxon>
        <taxon>Funariales</taxon>
        <taxon>Funariaceae</taxon>
        <taxon>Physcomitrium</taxon>
    </lineage>
</organism>
<dbReference type="PaxDb" id="3218-PP1S380_23V6.1"/>
<dbReference type="RefSeq" id="XP_024356600.1">
    <property type="nucleotide sequence ID" value="XM_024500832.2"/>
</dbReference>
<dbReference type="Proteomes" id="UP000006727">
    <property type="component" value="Chromosome 19"/>
</dbReference>
<dbReference type="GeneID" id="112272754"/>
<dbReference type="STRING" id="3218.A0A2K1IZC2"/>
<evidence type="ECO:0000313" key="1">
    <source>
        <dbReference type="EMBL" id="PNR34620.1"/>
    </source>
</evidence>